<dbReference type="AlphaFoldDB" id="A0A3N4KUB0"/>
<evidence type="ECO:0000313" key="3">
    <source>
        <dbReference type="Proteomes" id="UP000277580"/>
    </source>
</evidence>
<proteinExistence type="predicted"/>
<feature type="transmembrane region" description="Helical" evidence="1">
    <location>
        <begin position="30"/>
        <end position="46"/>
    </location>
</feature>
<organism evidence="2 3">
    <name type="scientific">Morchella conica CCBAS932</name>
    <dbReference type="NCBI Taxonomy" id="1392247"/>
    <lineage>
        <taxon>Eukaryota</taxon>
        <taxon>Fungi</taxon>
        <taxon>Dikarya</taxon>
        <taxon>Ascomycota</taxon>
        <taxon>Pezizomycotina</taxon>
        <taxon>Pezizomycetes</taxon>
        <taxon>Pezizales</taxon>
        <taxon>Morchellaceae</taxon>
        <taxon>Morchella</taxon>
    </lineage>
</organism>
<name>A0A3N4KUB0_9PEZI</name>
<keyword evidence="1" id="KW-1133">Transmembrane helix</keyword>
<accession>A0A3N4KUB0</accession>
<feature type="transmembrane region" description="Helical" evidence="1">
    <location>
        <begin position="7"/>
        <end position="24"/>
    </location>
</feature>
<keyword evidence="1" id="KW-0812">Transmembrane</keyword>
<keyword evidence="1" id="KW-0472">Membrane</keyword>
<dbReference type="InParanoid" id="A0A3N4KUB0"/>
<reference evidence="2 3" key="1">
    <citation type="journal article" date="2018" name="Nat. Ecol. Evol.">
        <title>Pezizomycetes genomes reveal the molecular basis of ectomycorrhizal truffle lifestyle.</title>
        <authorList>
            <person name="Murat C."/>
            <person name="Payen T."/>
            <person name="Noel B."/>
            <person name="Kuo A."/>
            <person name="Morin E."/>
            <person name="Chen J."/>
            <person name="Kohler A."/>
            <person name="Krizsan K."/>
            <person name="Balestrini R."/>
            <person name="Da Silva C."/>
            <person name="Montanini B."/>
            <person name="Hainaut M."/>
            <person name="Levati E."/>
            <person name="Barry K.W."/>
            <person name="Belfiori B."/>
            <person name="Cichocki N."/>
            <person name="Clum A."/>
            <person name="Dockter R.B."/>
            <person name="Fauchery L."/>
            <person name="Guy J."/>
            <person name="Iotti M."/>
            <person name="Le Tacon F."/>
            <person name="Lindquist E.A."/>
            <person name="Lipzen A."/>
            <person name="Malagnac F."/>
            <person name="Mello A."/>
            <person name="Molinier V."/>
            <person name="Miyauchi S."/>
            <person name="Poulain J."/>
            <person name="Riccioni C."/>
            <person name="Rubini A."/>
            <person name="Sitrit Y."/>
            <person name="Splivallo R."/>
            <person name="Traeger S."/>
            <person name="Wang M."/>
            <person name="Zifcakova L."/>
            <person name="Wipf D."/>
            <person name="Zambonelli A."/>
            <person name="Paolocci F."/>
            <person name="Nowrousian M."/>
            <person name="Ottonello S."/>
            <person name="Baldrian P."/>
            <person name="Spatafora J.W."/>
            <person name="Henrissat B."/>
            <person name="Nagy L.G."/>
            <person name="Aury J.M."/>
            <person name="Wincker P."/>
            <person name="Grigoriev I.V."/>
            <person name="Bonfante P."/>
            <person name="Martin F.M."/>
        </authorList>
    </citation>
    <scope>NUCLEOTIDE SEQUENCE [LARGE SCALE GENOMIC DNA]</scope>
    <source>
        <strain evidence="2 3">CCBAS932</strain>
    </source>
</reference>
<dbReference type="Proteomes" id="UP000277580">
    <property type="component" value="Unassembled WGS sequence"/>
</dbReference>
<evidence type="ECO:0000256" key="1">
    <source>
        <dbReference type="SAM" id="Phobius"/>
    </source>
</evidence>
<sequence length="85" mass="10295">MCIYYPSGLLYLLSSFVSGGVFWFHKKNSLIALSQWFMVRFFLLFFSRCSSWIQDYVSSWCTIVVRSTGRRWWFEEMYMQRASMP</sequence>
<dbReference type="EMBL" id="ML119126">
    <property type="protein sequence ID" value="RPB12862.1"/>
    <property type="molecule type" value="Genomic_DNA"/>
</dbReference>
<keyword evidence="3" id="KW-1185">Reference proteome</keyword>
<evidence type="ECO:0000313" key="2">
    <source>
        <dbReference type="EMBL" id="RPB12862.1"/>
    </source>
</evidence>
<gene>
    <name evidence="2" type="ORF">P167DRAFT_146635</name>
</gene>
<protein>
    <submittedName>
        <fullName evidence="2">Uncharacterized protein</fullName>
    </submittedName>
</protein>